<dbReference type="AlphaFoldDB" id="A0A7K1TAY2"/>
<dbReference type="InterPro" id="IPR037126">
    <property type="entry name" value="PdaC/RsiV-like_sf"/>
</dbReference>
<feature type="chain" id="PRO_5029847268" description="DUF3298 domain-containing protein" evidence="1">
    <location>
        <begin position="22"/>
        <end position="412"/>
    </location>
</feature>
<evidence type="ECO:0000259" key="2">
    <source>
        <dbReference type="Pfam" id="PF11738"/>
    </source>
</evidence>
<feature type="signal peptide" evidence="1">
    <location>
        <begin position="1"/>
        <end position="21"/>
    </location>
</feature>
<proteinExistence type="predicted"/>
<reference evidence="3 4" key="1">
    <citation type="submission" date="2019-12" db="EMBL/GenBank/DDBJ databases">
        <title>Hymenobacter sp. HMF4947 Genome sequencing and assembly.</title>
        <authorList>
            <person name="Kang H."/>
            <person name="Cha I."/>
            <person name="Kim H."/>
            <person name="Joh K."/>
        </authorList>
    </citation>
    <scope>NUCLEOTIDE SEQUENCE [LARGE SCALE GENOMIC DNA]</scope>
    <source>
        <strain evidence="3 4">HMF4947</strain>
    </source>
</reference>
<comment type="caution">
    <text evidence="3">The sequence shown here is derived from an EMBL/GenBank/DDBJ whole genome shotgun (WGS) entry which is preliminary data.</text>
</comment>
<dbReference type="RefSeq" id="WP_157562294.1">
    <property type="nucleotide sequence ID" value="NZ_WQKZ01000001.1"/>
</dbReference>
<dbReference type="Gene3D" id="3.90.640.20">
    <property type="entry name" value="Heat-shock cognate protein, ATPase"/>
    <property type="match status" value="1"/>
</dbReference>
<organism evidence="3 4">
    <name type="scientific">Hymenobacter ginkgonis</name>
    <dbReference type="NCBI Taxonomy" id="2682976"/>
    <lineage>
        <taxon>Bacteria</taxon>
        <taxon>Pseudomonadati</taxon>
        <taxon>Bacteroidota</taxon>
        <taxon>Cytophagia</taxon>
        <taxon>Cytophagales</taxon>
        <taxon>Hymenobacteraceae</taxon>
        <taxon>Hymenobacter</taxon>
    </lineage>
</organism>
<feature type="domain" description="DUF3298" evidence="2">
    <location>
        <begin position="307"/>
        <end position="383"/>
    </location>
</feature>
<gene>
    <name evidence="3" type="ORF">GO988_04430</name>
</gene>
<dbReference type="PROSITE" id="PS51257">
    <property type="entry name" value="PROKAR_LIPOPROTEIN"/>
    <property type="match status" value="1"/>
</dbReference>
<sequence>MKNLGYIIVGGALALLVGCHAAPDQATAVATPVAGRAPVMAKDSHAVERAVGLPFTGYRRFRGTVGGQPVTVELTIGPREDSRDSATVCEGRYFYDRHPAGQLLLHGARPYHPQQPVLLAEADAAHPGQPTGRWQASQPVGPLLTGTWTSPAGQQLPFSLHEDYTDGQGHVAVVQYELLQEGVEVPCQPEREAGESKAAYRARTKGRTSSCNRFFVHLLGPDTLRPALRTLQCPVPARRQQQMREEVEVTGCTQLEHQLAVSYNEHGLLSVASFDNEDYEGAVHPAHGAGTTTYDLRTGRPLAIAALIRPGTDSILSRLITQHLAQDEEVMYDELLNHFVTDSTLAPLPRQGLGIADEGLGFTYTTYEILPYVHPPVTLVVPWRELLPLLRPDSPVARMLRERGLWQLRKSR</sequence>
<dbReference type="EMBL" id="WQKZ01000001">
    <property type="protein sequence ID" value="MVN75566.1"/>
    <property type="molecule type" value="Genomic_DNA"/>
</dbReference>
<keyword evidence="4" id="KW-1185">Reference proteome</keyword>
<evidence type="ECO:0000256" key="1">
    <source>
        <dbReference type="SAM" id="SignalP"/>
    </source>
</evidence>
<name>A0A7K1TAY2_9BACT</name>
<evidence type="ECO:0000313" key="3">
    <source>
        <dbReference type="EMBL" id="MVN75566.1"/>
    </source>
</evidence>
<protein>
    <recommendedName>
        <fullName evidence="2">DUF3298 domain-containing protein</fullName>
    </recommendedName>
</protein>
<dbReference type="Proteomes" id="UP000441336">
    <property type="component" value="Unassembled WGS sequence"/>
</dbReference>
<dbReference type="InterPro" id="IPR021729">
    <property type="entry name" value="DUF3298"/>
</dbReference>
<keyword evidence="1" id="KW-0732">Signal</keyword>
<dbReference type="Pfam" id="PF11738">
    <property type="entry name" value="DUF3298"/>
    <property type="match status" value="1"/>
</dbReference>
<accession>A0A7K1TAY2</accession>
<evidence type="ECO:0000313" key="4">
    <source>
        <dbReference type="Proteomes" id="UP000441336"/>
    </source>
</evidence>